<dbReference type="AlphaFoldDB" id="K0J7P0"/>
<evidence type="ECO:0000256" key="1">
    <source>
        <dbReference type="ARBA" id="ARBA00010894"/>
    </source>
</evidence>
<dbReference type="HOGENOM" id="CLU_136788_4_3_9"/>
<dbReference type="KEGG" id="axl:AXY_15710"/>
<dbReference type="GO" id="GO:0016020">
    <property type="term" value="C:membrane"/>
    <property type="evidence" value="ECO:0007669"/>
    <property type="project" value="InterPro"/>
</dbReference>
<dbReference type="OrthoDB" id="47652at2"/>
<organism evidence="3 4">
    <name type="scientific">Amphibacillus xylanus (strain ATCC 51415 / DSM 6626 / JCM 7361 / LMG 17667 / NBRC 15112 / Ep01)</name>
    <dbReference type="NCBI Taxonomy" id="698758"/>
    <lineage>
        <taxon>Bacteria</taxon>
        <taxon>Bacillati</taxon>
        <taxon>Bacillota</taxon>
        <taxon>Bacilli</taxon>
        <taxon>Bacillales</taxon>
        <taxon>Bacillaceae</taxon>
        <taxon>Amphibacillus</taxon>
    </lineage>
</organism>
<keyword evidence="4" id="KW-1185">Reference proteome</keyword>
<dbReference type="STRING" id="698758.AXY_15710"/>
<evidence type="ECO:0000256" key="2">
    <source>
        <dbReference type="SAM" id="Phobius"/>
    </source>
</evidence>
<dbReference type="PATRIC" id="fig|698758.3.peg.1568"/>
<keyword evidence="2" id="KW-0472">Membrane</keyword>
<evidence type="ECO:0008006" key="5">
    <source>
        <dbReference type="Google" id="ProtNLM"/>
    </source>
</evidence>
<dbReference type="PANTHER" id="PTHR33219:SF14">
    <property type="entry name" value="PROTEIN COFACTOR ASSEMBLY OF COMPLEX C SUBUNIT B CCB3, CHLOROPLASTIC-RELATED"/>
    <property type="match status" value="1"/>
</dbReference>
<dbReference type="Proteomes" id="UP000006294">
    <property type="component" value="Chromosome"/>
</dbReference>
<accession>K0J7P0</accession>
<keyword evidence="2" id="KW-1133">Transmembrane helix</keyword>
<gene>
    <name evidence="3" type="ordered locus">AXY_15710</name>
</gene>
<protein>
    <recommendedName>
        <fullName evidence="5">YggT family protein</fullName>
    </recommendedName>
</protein>
<reference evidence="3 4" key="1">
    <citation type="submission" date="2011-01" db="EMBL/GenBank/DDBJ databases">
        <title>Whole genome sequence of Amphibacillus xylinus NBRC 15112.</title>
        <authorList>
            <person name="Nakazawa H."/>
            <person name="Katano Y."/>
            <person name="Nakamura S."/>
            <person name="Sasagawa M."/>
            <person name="Fukada J."/>
            <person name="Arai T."/>
            <person name="Sasakura N."/>
            <person name="Mochizuki D."/>
            <person name="Hosoyama A."/>
            <person name="Harada K."/>
            <person name="Horikawa H."/>
            <person name="Kato Y."/>
            <person name="Harada T."/>
            <person name="Sasaki K."/>
            <person name="Sekiguchi M."/>
            <person name="Hodoyama M."/>
            <person name="Nishiko R."/>
            <person name="Narita H."/>
            <person name="Hanamaki A."/>
            <person name="Hata C."/>
            <person name="Konno Y."/>
            <person name="Niimura Y."/>
            <person name="Yamazaki S."/>
            <person name="Fujita N."/>
        </authorList>
    </citation>
    <scope>NUCLEOTIDE SEQUENCE [LARGE SCALE GENOMIC DNA]</scope>
    <source>
        <strain evidence="4">ATCC 51415 / DSM 6626 / JCM 7361 / LMG 17667 / NBRC 15112 / Ep01</strain>
    </source>
</reference>
<dbReference type="PANTHER" id="PTHR33219">
    <property type="entry name" value="YLMG HOMOLOG PROTEIN 2, CHLOROPLASTIC"/>
    <property type="match status" value="1"/>
</dbReference>
<evidence type="ECO:0000313" key="3">
    <source>
        <dbReference type="EMBL" id="BAM47703.1"/>
    </source>
</evidence>
<feature type="transmembrane region" description="Helical" evidence="2">
    <location>
        <begin position="7"/>
        <end position="28"/>
    </location>
</feature>
<evidence type="ECO:0000313" key="4">
    <source>
        <dbReference type="Proteomes" id="UP000006294"/>
    </source>
</evidence>
<dbReference type="Pfam" id="PF02325">
    <property type="entry name" value="CCB3_YggT"/>
    <property type="match status" value="1"/>
</dbReference>
<feature type="transmembrane region" description="Helical" evidence="2">
    <location>
        <begin position="63"/>
        <end position="83"/>
    </location>
</feature>
<dbReference type="InterPro" id="IPR003425">
    <property type="entry name" value="CCB3/YggT"/>
</dbReference>
<dbReference type="RefSeq" id="WP_015010301.1">
    <property type="nucleotide sequence ID" value="NC_018704.1"/>
</dbReference>
<proteinExistence type="inferred from homology"/>
<comment type="similarity">
    <text evidence="1">Belongs to the YggT family.</text>
</comment>
<name>K0J7P0_AMPXN</name>
<dbReference type="eggNOG" id="COG0762">
    <property type="taxonomic scope" value="Bacteria"/>
</dbReference>
<sequence>MDYLELLVLRLVNLYQFAVIIYILMSWFPGARESSIGQFLKNIVEPYLEPFRKIIPPLGMLDISGVVALITLEFATQGVRVLFSFFR</sequence>
<keyword evidence="2" id="KW-0812">Transmembrane</keyword>
<dbReference type="EMBL" id="AP012050">
    <property type="protein sequence ID" value="BAM47703.1"/>
    <property type="molecule type" value="Genomic_DNA"/>
</dbReference>